<dbReference type="GO" id="GO:0004427">
    <property type="term" value="F:inorganic diphosphate phosphatase activity"/>
    <property type="evidence" value="ECO:0007669"/>
    <property type="project" value="UniProtKB-UniRule"/>
</dbReference>
<dbReference type="KEGG" id="spii:G7077_07800"/>
<dbReference type="CDD" id="cd00412">
    <property type="entry name" value="pyrophosphatase"/>
    <property type="match status" value="1"/>
</dbReference>
<dbReference type="Proteomes" id="UP000503222">
    <property type="component" value="Chromosome"/>
</dbReference>
<protein>
    <recommendedName>
        <fullName evidence="5">Inorganic pyrophosphatase</fullName>
        <ecNumber evidence="5">3.6.1.1</ecNumber>
    </recommendedName>
    <alternativeName>
        <fullName evidence="5">Pyrophosphate phospho-hydrolase</fullName>
        <shortName evidence="5">PPase</shortName>
    </alternativeName>
</protein>
<dbReference type="AlphaFoldDB" id="A0A6G7YPZ4"/>
<comment type="catalytic activity">
    <reaction evidence="5">
        <text>diphosphate + H2O = 2 phosphate + H(+)</text>
        <dbReference type="Rhea" id="RHEA:24576"/>
        <dbReference type="ChEBI" id="CHEBI:15377"/>
        <dbReference type="ChEBI" id="CHEBI:15378"/>
        <dbReference type="ChEBI" id="CHEBI:33019"/>
        <dbReference type="ChEBI" id="CHEBI:43474"/>
        <dbReference type="EC" id="3.6.1.1"/>
    </reaction>
</comment>
<evidence type="ECO:0000256" key="3">
    <source>
        <dbReference type="ARBA" id="ARBA00022801"/>
    </source>
</evidence>
<dbReference type="GO" id="GO:0000287">
    <property type="term" value="F:magnesium ion binding"/>
    <property type="evidence" value="ECO:0007669"/>
    <property type="project" value="UniProtKB-UniRule"/>
</dbReference>
<evidence type="ECO:0000256" key="4">
    <source>
        <dbReference type="ARBA" id="ARBA00022842"/>
    </source>
</evidence>
<feature type="binding site" evidence="5">
    <location>
        <position position="44"/>
    </location>
    <ligand>
        <name>substrate</name>
    </ligand>
</feature>
<comment type="subunit">
    <text evidence="5">Homohexamer.</text>
</comment>
<feature type="binding site" evidence="5">
    <location>
        <position position="30"/>
    </location>
    <ligand>
        <name>substrate</name>
    </ligand>
</feature>
<accession>A0A6G7YPZ4</accession>
<evidence type="ECO:0000313" key="6">
    <source>
        <dbReference type="EMBL" id="QIK78812.1"/>
    </source>
</evidence>
<dbReference type="RefSeq" id="WP_166411203.1">
    <property type="nucleotide sequence ID" value="NZ_CP049869.1"/>
</dbReference>
<reference evidence="6 7" key="1">
    <citation type="submission" date="2020-03" db="EMBL/GenBank/DDBJ databases">
        <title>Sphingomonas sp. nov., isolated from fish.</title>
        <authorList>
            <person name="Hyun D.-W."/>
            <person name="Bae J.-W."/>
        </authorList>
    </citation>
    <scope>NUCLEOTIDE SEQUENCE [LARGE SCALE GENOMIC DNA]</scope>
    <source>
        <strain evidence="6 7">HDW15B</strain>
    </source>
</reference>
<dbReference type="HAMAP" id="MF_00209">
    <property type="entry name" value="Inorganic_PPase"/>
    <property type="match status" value="1"/>
</dbReference>
<keyword evidence="4 5" id="KW-0460">Magnesium</keyword>
<dbReference type="PROSITE" id="PS00387">
    <property type="entry name" value="PPASE"/>
    <property type="match status" value="1"/>
</dbReference>
<feature type="binding site" evidence="5">
    <location>
        <position position="71"/>
    </location>
    <ligand>
        <name>Mg(2+)</name>
        <dbReference type="ChEBI" id="CHEBI:18420"/>
        <label>1</label>
    </ligand>
</feature>
<keyword evidence="5" id="KW-0963">Cytoplasm</keyword>
<comment type="similarity">
    <text evidence="5">Belongs to the PPase family.</text>
</comment>
<evidence type="ECO:0000256" key="1">
    <source>
        <dbReference type="ARBA" id="ARBA00001946"/>
    </source>
</evidence>
<feature type="binding site" evidence="5">
    <location>
        <position position="56"/>
    </location>
    <ligand>
        <name>substrate</name>
    </ligand>
</feature>
<proteinExistence type="inferred from homology"/>
<dbReference type="Gene3D" id="3.90.80.10">
    <property type="entry name" value="Inorganic pyrophosphatase"/>
    <property type="match status" value="1"/>
</dbReference>
<evidence type="ECO:0000256" key="5">
    <source>
        <dbReference type="HAMAP-Rule" id="MF_00209"/>
    </source>
</evidence>
<dbReference type="InterPro" id="IPR036649">
    <property type="entry name" value="Pyrophosphatase_sf"/>
</dbReference>
<dbReference type="EMBL" id="CP049869">
    <property type="protein sequence ID" value="QIK78812.1"/>
    <property type="molecule type" value="Genomic_DNA"/>
</dbReference>
<dbReference type="GO" id="GO:0005737">
    <property type="term" value="C:cytoplasm"/>
    <property type="evidence" value="ECO:0007669"/>
    <property type="project" value="UniProtKB-SubCell"/>
</dbReference>
<name>A0A6G7YPZ4_9SPHN</name>
<gene>
    <name evidence="5 6" type="primary">ppa</name>
    <name evidence="6" type="ORF">G7077_07800</name>
</gene>
<evidence type="ECO:0000313" key="7">
    <source>
        <dbReference type="Proteomes" id="UP000503222"/>
    </source>
</evidence>
<evidence type="ECO:0000256" key="2">
    <source>
        <dbReference type="ARBA" id="ARBA00022723"/>
    </source>
</evidence>
<dbReference type="PANTHER" id="PTHR10286">
    <property type="entry name" value="INORGANIC PYROPHOSPHATASE"/>
    <property type="match status" value="1"/>
</dbReference>
<keyword evidence="3 5" id="KW-0378">Hydrolase</keyword>
<dbReference type="InterPro" id="IPR008162">
    <property type="entry name" value="Pyrophosphatase"/>
</dbReference>
<organism evidence="6 7">
    <name type="scientific">Sphingomonas piscis</name>
    <dbReference type="NCBI Taxonomy" id="2714943"/>
    <lineage>
        <taxon>Bacteria</taxon>
        <taxon>Pseudomonadati</taxon>
        <taxon>Pseudomonadota</taxon>
        <taxon>Alphaproteobacteria</taxon>
        <taxon>Sphingomonadales</taxon>
        <taxon>Sphingomonadaceae</taxon>
        <taxon>Sphingomonas</taxon>
    </lineage>
</organism>
<dbReference type="Pfam" id="PF00719">
    <property type="entry name" value="Pyrophosphatase"/>
    <property type="match status" value="1"/>
</dbReference>
<dbReference type="GO" id="GO:0006796">
    <property type="term" value="P:phosphate-containing compound metabolic process"/>
    <property type="evidence" value="ECO:0007669"/>
    <property type="project" value="InterPro"/>
</dbReference>
<comment type="cofactor">
    <cofactor evidence="1 5">
        <name>Mg(2+)</name>
        <dbReference type="ChEBI" id="CHEBI:18420"/>
    </cofactor>
</comment>
<dbReference type="NCBIfam" id="NF002317">
    <property type="entry name" value="PRK01250.1"/>
    <property type="match status" value="1"/>
</dbReference>
<feature type="binding site" evidence="5">
    <location>
        <position position="103"/>
    </location>
    <ligand>
        <name>Mg(2+)</name>
        <dbReference type="ChEBI" id="CHEBI:18420"/>
        <label>1</label>
    </ligand>
</feature>
<comment type="subcellular location">
    <subcellularLocation>
        <location evidence="5">Cytoplasm</location>
    </subcellularLocation>
</comment>
<keyword evidence="7" id="KW-1185">Reference proteome</keyword>
<keyword evidence="2 5" id="KW-0479">Metal-binding</keyword>
<comment type="function">
    <text evidence="5">Catalyzes the hydrolysis of inorganic pyrophosphate (PPi) forming two phosphate ions.</text>
</comment>
<dbReference type="EC" id="3.6.1.1" evidence="5"/>
<sequence>MNLDLVPAGSNPPESVNVVIEVPIGGEPIKYELDKHSGAIFVDRILHTPMRYPANYGFIPHTLGDDGDPLDCLVMARWPFMPGCVVRARPIAVLFLEDEAGGDEKLLAVPEVKTSPYYADVHEGTDLPQIVQDQIAHFFTHYKDLEPEKWVRVGHWGGREDALKVIRDGLERASNKA</sequence>
<feature type="binding site" evidence="5">
    <location>
        <position position="142"/>
    </location>
    <ligand>
        <name>substrate</name>
    </ligand>
</feature>
<dbReference type="SUPFAM" id="SSF50324">
    <property type="entry name" value="Inorganic pyrophosphatase"/>
    <property type="match status" value="1"/>
</dbReference>
<feature type="binding site" evidence="5">
    <location>
        <position position="71"/>
    </location>
    <ligand>
        <name>Mg(2+)</name>
        <dbReference type="ChEBI" id="CHEBI:18420"/>
        <label>2</label>
    </ligand>
</feature>
<feature type="binding site" evidence="5">
    <location>
        <position position="66"/>
    </location>
    <ligand>
        <name>Mg(2+)</name>
        <dbReference type="ChEBI" id="CHEBI:18420"/>
        <label>1</label>
    </ligand>
</feature>